<dbReference type="InterPro" id="IPR050706">
    <property type="entry name" value="Cyclic-di-GMP_PDE-like"/>
</dbReference>
<keyword evidence="1" id="KW-1133">Transmembrane helix</keyword>
<dbReference type="EMBL" id="FQVF01000006">
    <property type="protein sequence ID" value="SHF24727.1"/>
    <property type="molecule type" value="Genomic_DNA"/>
</dbReference>
<evidence type="ECO:0000256" key="1">
    <source>
        <dbReference type="SAM" id="Phobius"/>
    </source>
</evidence>
<dbReference type="PROSITE" id="PS50883">
    <property type="entry name" value="EAL"/>
    <property type="match status" value="1"/>
</dbReference>
<dbReference type="InterPro" id="IPR035919">
    <property type="entry name" value="EAL_sf"/>
</dbReference>
<dbReference type="GO" id="GO:0071111">
    <property type="term" value="F:cyclic-guanylate-specific phosphodiesterase activity"/>
    <property type="evidence" value="ECO:0007669"/>
    <property type="project" value="InterPro"/>
</dbReference>
<dbReference type="Proteomes" id="UP000184517">
    <property type="component" value="Unassembled WGS sequence"/>
</dbReference>
<dbReference type="PANTHER" id="PTHR33121:SF70">
    <property type="entry name" value="SIGNALING PROTEIN YKOW"/>
    <property type="match status" value="1"/>
</dbReference>
<dbReference type="Pfam" id="PF00990">
    <property type="entry name" value="GGDEF"/>
    <property type="match status" value="1"/>
</dbReference>
<keyword evidence="2" id="KW-0732">Signal</keyword>
<dbReference type="SUPFAM" id="SSF55073">
    <property type="entry name" value="Nucleotide cyclase"/>
    <property type="match status" value="1"/>
</dbReference>
<dbReference type="InterPro" id="IPR000160">
    <property type="entry name" value="GGDEF_dom"/>
</dbReference>
<feature type="chain" id="PRO_5012883559" evidence="2">
    <location>
        <begin position="19"/>
        <end position="823"/>
    </location>
</feature>
<dbReference type="PANTHER" id="PTHR33121">
    <property type="entry name" value="CYCLIC DI-GMP PHOSPHODIESTERASE PDEF"/>
    <property type="match status" value="1"/>
</dbReference>
<protein>
    <submittedName>
        <fullName evidence="5">Diguanylate cyclase/phosphodiesterase</fullName>
    </submittedName>
</protein>
<dbReference type="Gene3D" id="2.60.40.2380">
    <property type="match status" value="1"/>
</dbReference>
<dbReference type="OrthoDB" id="6279314at2"/>
<dbReference type="STRING" id="1122206.SAMN02745753_01587"/>
<dbReference type="Gene3D" id="3.20.20.450">
    <property type="entry name" value="EAL domain"/>
    <property type="match status" value="1"/>
</dbReference>
<dbReference type="AlphaFoldDB" id="A0A1M5A3P7"/>
<feature type="transmembrane region" description="Helical" evidence="1">
    <location>
        <begin position="243"/>
        <end position="262"/>
    </location>
</feature>
<dbReference type="Pfam" id="PF00563">
    <property type="entry name" value="EAL"/>
    <property type="match status" value="1"/>
</dbReference>
<keyword evidence="1" id="KW-0812">Transmembrane</keyword>
<dbReference type="InterPro" id="IPR043128">
    <property type="entry name" value="Rev_trsase/Diguanyl_cyclase"/>
</dbReference>
<evidence type="ECO:0000313" key="5">
    <source>
        <dbReference type="EMBL" id="SHF24727.1"/>
    </source>
</evidence>
<dbReference type="Pfam" id="PF07696">
    <property type="entry name" value="7TMR-DISMED2"/>
    <property type="match status" value="1"/>
</dbReference>
<evidence type="ECO:0000259" key="3">
    <source>
        <dbReference type="PROSITE" id="PS50883"/>
    </source>
</evidence>
<evidence type="ECO:0000313" key="6">
    <source>
        <dbReference type="Proteomes" id="UP000184517"/>
    </source>
</evidence>
<sequence>MASKCFLFFLFIATQLWAENTIISNGSDPRINVLIPTFKETQPISAKDVLSNGEFQQSIYEESQGFSESAYWHKLSFPKTTTPNMGQTIHLALNYYVIEHLDFYLFHGDQLQSQWKRGALESWKGDTKRYNGIWIPISLSNEQDTTLLVRKQGNSPLLTPFMLFDDTNAEAKKEEKLIFWTFIISSLVILLAHNVFVFILLRQPGFVYYLGLNIIIFIALSVVTGFSRWIFSEEISQWIIRNLFVIFGIGAWILFRFSIHFLKEVRIPSPQSLIRKYGDSIFIIFLLSTQLFSVKTAALLFACLEVFLFFICIYWGIKAYLKGFIAVRFYLFSWFFLIIGSILNTLIFWKILPINLFTESILPISSMLQLLAFAFAFADKSKQFERNRKLQALTDSSTNLPNRTYYFDKLPTLLASIAPHSPQLALVMIDISNYQTLNQAFGPAKADSVISEVIQSIHQQALRMEGVLSFPLPNKSINKVIRITATNIILISTTPDQIKQQILKIQRILDTPTLVNKIHFRHQYKIGSALYPTQGADLDKLYQNALIANHSVTYSSGNWAAFTDNLKSNHAHQLGLITQLTDDIEHEKLYFHIQPQVNLADRSIIGGEVLVRWHNKHLGQVSPAEFIPLAEQTGLIYKLTDMLLEKVFQWAFEHPAALSTQRLSINISALDLLQEDFANQVIEKLQNHHLSACKFTIEITETSIFQNNNIVHNNVRQLHHAGFKLAIDDFGVGYSSMQNLVVLETDELKIDQFFVMNLLNDPQSQTLCRNMIDLCKALNIVSVAEGIESEEILQLLLQCQCQIGQGYHLYRPMSPNDYLKLLD</sequence>
<name>A0A1M5A3P7_9GAMM</name>
<dbReference type="PROSITE" id="PS50887">
    <property type="entry name" value="GGDEF"/>
    <property type="match status" value="1"/>
</dbReference>
<feature type="transmembrane region" description="Helical" evidence="1">
    <location>
        <begin position="177"/>
        <end position="201"/>
    </location>
</feature>
<dbReference type="SUPFAM" id="SSF141868">
    <property type="entry name" value="EAL domain-like"/>
    <property type="match status" value="1"/>
</dbReference>
<evidence type="ECO:0000259" key="4">
    <source>
        <dbReference type="PROSITE" id="PS50887"/>
    </source>
</evidence>
<feature type="signal peptide" evidence="2">
    <location>
        <begin position="1"/>
        <end position="18"/>
    </location>
</feature>
<proteinExistence type="predicted"/>
<organism evidence="5 6">
    <name type="scientific">Marinomonas polaris DSM 16579</name>
    <dbReference type="NCBI Taxonomy" id="1122206"/>
    <lineage>
        <taxon>Bacteria</taxon>
        <taxon>Pseudomonadati</taxon>
        <taxon>Pseudomonadota</taxon>
        <taxon>Gammaproteobacteria</taxon>
        <taxon>Oceanospirillales</taxon>
        <taxon>Oceanospirillaceae</taxon>
        <taxon>Marinomonas</taxon>
    </lineage>
</organism>
<keyword evidence="6" id="KW-1185">Reference proteome</keyword>
<dbReference type="InterPro" id="IPR011622">
    <property type="entry name" value="7TMR_DISM_rcpt_extracell_dom2"/>
</dbReference>
<dbReference type="Pfam" id="PF07695">
    <property type="entry name" value="7TMR-DISM_7TM"/>
    <property type="match status" value="1"/>
</dbReference>
<dbReference type="InterPro" id="IPR001633">
    <property type="entry name" value="EAL_dom"/>
</dbReference>
<dbReference type="Gene3D" id="3.30.70.270">
    <property type="match status" value="1"/>
</dbReference>
<gene>
    <name evidence="5" type="ORF">SAMN02745753_01587</name>
</gene>
<keyword evidence="1" id="KW-0472">Membrane</keyword>
<feature type="transmembrane region" description="Helical" evidence="1">
    <location>
        <begin position="274"/>
        <end position="292"/>
    </location>
</feature>
<dbReference type="CDD" id="cd01948">
    <property type="entry name" value="EAL"/>
    <property type="match status" value="1"/>
</dbReference>
<accession>A0A1M5A3P7</accession>
<feature type="domain" description="EAL" evidence="3">
    <location>
        <begin position="573"/>
        <end position="823"/>
    </location>
</feature>
<dbReference type="InterPro" id="IPR011623">
    <property type="entry name" value="7TMR_DISM_rcpt_extracell_dom1"/>
</dbReference>
<feature type="transmembrane region" description="Helical" evidence="1">
    <location>
        <begin position="298"/>
        <end position="317"/>
    </location>
</feature>
<dbReference type="SMART" id="SM00267">
    <property type="entry name" value="GGDEF"/>
    <property type="match status" value="1"/>
</dbReference>
<feature type="transmembrane region" description="Helical" evidence="1">
    <location>
        <begin position="208"/>
        <end position="231"/>
    </location>
</feature>
<feature type="domain" description="GGDEF" evidence="4">
    <location>
        <begin position="422"/>
        <end position="565"/>
    </location>
</feature>
<feature type="transmembrane region" description="Helical" evidence="1">
    <location>
        <begin position="329"/>
        <end position="349"/>
    </location>
</feature>
<dbReference type="SMART" id="SM00052">
    <property type="entry name" value="EAL"/>
    <property type="match status" value="1"/>
</dbReference>
<reference evidence="6" key="1">
    <citation type="submission" date="2016-11" db="EMBL/GenBank/DDBJ databases">
        <authorList>
            <person name="Varghese N."/>
            <person name="Submissions S."/>
        </authorList>
    </citation>
    <scope>NUCLEOTIDE SEQUENCE [LARGE SCALE GENOMIC DNA]</scope>
    <source>
        <strain evidence="6">DSM 16579</strain>
    </source>
</reference>
<evidence type="ECO:0000256" key="2">
    <source>
        <dbReference type="SAM" id="SignalP"/>
    </source>
</evidence>
<dbReference type="InterPro" id="IPR029787">
    <property type="entry name" value="Nucleotide_cyclase"/>
</dbReference>